<dbReference type="AlphaFoldDB" id="A0A3M6TYD1"/>
<evidence type="ECO:0000313" key="1">
    <source>
        <dbReference type="EMBL" id="RMX46423.1"/>
    </source>
</evidence>
<evidence type="ECO:0000313" key="2">
    <source>
        <dbReference type="Proteomes" id="UP000275408"/>
    </source>
</evidence>
<accession>A0A3M6TYD1</accession>
<comment type="caution">
    <text evidence="1">The sequence shown here is derived from an EMBL/GenBank/DDBJ whole genome shotgun (WGS) entry which is preliminary data.</text>
</comment>
<reference evidence="1 2" key="1">
    <citation type="journal article" date="2018" name="Sci. Rep.">
        <title>Comparative analysis of the Pocillopora damicornis genome highlights role of immune system in coral evolution.</title>
        <authorList>
            <person name="Cunning R."/>
            <person name="Bay R.A."/>
            <person name="Gillette P."/>
            <person name="Baker A.C."/>
            <person name="Traylor-Knowles N."/>
        </authorList>
    </citation>
    <scope>NUCLEOTIDE SEQUENCE [LARGE SCALE GENOMIC DNA]</scope>
    <source>
        <strain evidence="1">RSMAS</strain>
        <tissue evidence="1">Whole animal</tissue>
    </source>
</reference>
<proteinExistence type="predicted"/>
<dbReference type="EMBL" id="RCHS01002704">
    <property type="protein sequence ID" value="RMX46423.1"/>
    <property type="molecule type" value="Genomic_DNA"/>
</dbReference>
<keyword evidence="2" id="KW-1185">Reference proteome</keyword>
<name>A0A3M6TYD1_POCDA</name>
<gene>
    <name evidence="1" type="ORF">pdam_00000610</name>
</gene>
<dbReference type="Proteomes" id="UP000275408">
    <property type="component" value="Unassembled WGS sequence"/>
</dbReference>
<sequence length="195" mass="22686">MAESLQINNSSTVTGCEVKFGRSPRVINDLENENVQLKSETSIKTQQIPKKPTSFHLEGPMFHICLRRRIVKSSTYQSLSICKGTWAHIQPSLFDYKECICFEFSPKIVISNQAFRFSKRYIAWCCSISLIICDNFHFPMLKNSNTRIRGTKIDSNCWSFRHVNREKKVLSRINTTQLEICRQSDYNNHECHVIT</sequence>
<organism evidence="1 2">
    <name type="scientific">Pocillopora damicornis</name>
    <name type="common">Cauliflower coral</name>
    <name type="synonym">Millepora damicornis</name>
    <dbReference type="NCBI Taxonomy" id="46731"/>
    <lineage>
        <taxon>Eukaryota</taxon>
        <taxon>Metazoa</taxon>
        <taxon>Cnidaria</taxon>
        <taxon>Anthozoa</taxon>
        <taxon>Hexacorallia</taxon>
        <taxon>Scleractinia</taxon>
        <taxon>Astrocoeniina</taxon>
        <taxon>Pocilloporidae</taxon>
        <taxon>Pocillopora</taxon>
    </lineage>
</organism>
<protein>
    <submittedName>
        <fullName evidence="1">Uncharacterized protein</fullName>
    </submittedName>
</protein>